<evidence type="ECO:0000259" key="1">
    <source>
        <dbReference type="Pfam" id="PF00656"/>
    </source>
</evidence>
<keyword evidence="4" id="KW-1185">Reference proteome</keyword>
<gene>
    <name evidence="3" type="ORF">dnl_45710</name>
</gene>
<feature type="domain" description="Peptidase C14 caspase" evidence="1">
    <location>
        <begin position="3"/>
        <end position="273"/>
    </location>
</feature>
<dbReference type="KEGG" id="dli:dnl_45710"/>
<sequence>MARRALLVGINDYKGVSDLRGCHNDVGNMRNILKEYLGFSNNDIRVVIDSRATKEAILYRLEYMVSKARPGDFMVFHFSGHGSRIRDRNGDELEDGMDELLCPWDINWDNGFILDDDLNLIFSRIPQGALLEVFLDCCHSGTGLDLVSSSARSAASGNSSSSFQSRYLQPPPDIRYRFEGEEDQLCSTRGFTQGNRSGTRSTVNHILWAGCSADQESADANINGSYNGAFTYYFCKHMRETGGNISRRNLLERIKNSLKYNRLPQIPQLECTNPASYENNPLQYPCYDNAATRTLFLTTPYMRGEDVKNIQSALAKAGYRVTPDGVFGPHTFAIIKQYQKDNNLKIDGIAGPELYKRLVK</sequence>
<name>A0A975GIC3_9BACT</name>
<dbReference type="InterPro" id="IPR002477">
    <property type="entry name" value="Peptidoglycan-bd-like"/>
</dbReference>
<proteinExistence type="predicted"/>
<evidence type="ECO:0000313" key="3">
    <source>
        <dbReference type="EMBL" id="QTA82199.1"/>
    </source>
</evidence>
<dbReference type="InterPro" id="IPR029030">
    <property type="entry name" value="Caspase-like_dom_sf"/>
</dbReference>
<dbReference type="EMBL" id="CP061799">
    <property type="protein sequence ID" value="QTA82199.1"/>
    <property type="molecule type" value="Genomic_DNA"/>
</dbReference>
<dbReference type="GO" id="GO:0005737">
    <property type="term" value="C:cytoplasm"/>
    <property type="evidence" value="ECO:0007669"/>
    <property type="project" value="TreeGrafter"/>
</dbReference>
<evidence type="ECO:0000313" key="4">
    <source>
        <dbReference type="Proteomes" id="UP000663720"/>
    </source>
</evidence>
<dbReference type="PANTHER" id="PTHR48104:SF30">
    <property type="entry name" value="METACASPASE-1"/>
    <property type="match status" value="1"/>
</dbReference>
<dbReference type="Pfam" id="PF01471">
    <property type="entry name" value="PG_binding_1"/>
    <property type="match status" value="1"/>
</dbReference>
<dbReference type="Pfam" id="PF00656">
    <property type="entry name" value="Peptidase_C14"/>
    <property type="match status" value="1"/>
</dbReference>
<organism evidence="3 4">
    <name type="scientific">Desulfonema limicola</name>
    <dbReference type="NCBI Taxonomy" id="45656"/>
    <lineage>
        <taxon>Bacteria</taxon>
        <taxon>Pseudomonadati</taxon>
        <taxon>Thermodesulfobacteriota</taxon>
        <taxon>Desulfobacteria</taxon>
        <taxon>Desulfobacterales</taxon>
        <taxon>Desulfococcaceae</taxon>
        <taxon>Desulfonema</taxon>
    </lineage>
</organism>
<dbReference type="Gene3D" id="3.40.50.1460">
    <property type="match status" value="1"/>
</dbReference>
<dbReference type="AlphaFoldDB" id="A0A975GIC3"/>
<dbReference type="RefSeq" id="WP_207688156.1">
    <property type="nucleotide sequence ID" value="NZ_CP061799.1"/>
</dbReference>
<dbReference type="GO" id="GO:0004197">
    <property type="term" value="F:cysteine-type endopeptidase activity"/>
    <property type="evidence" value="ECO:0007669"/>
    <property type="project" value="InterPro"/>
</dbReference>
<feature type="domain" description="Peptidoglycan binding-like" evidence="2">
    <location>
        <begin position="303"/>
        <end position="358"/>
    </location>
</feature>
<dbReference type="InterPro" id="IPR050452">
    <property type="entry name" value="Metacaspase"/>
</dbReference>
<evidence type="ECO:0000259" key="2">
    <source>
        <dbReference type="Pfam" id="PF01471"/>
    </source>
</evidence>
<dbReference type="GO" id="GO:0006508">
    <property type="term" value="P:proteolysis"/>
    <property type="evidence" value="ECO:0007669"/>
    <property type="project" value="InterPro"/>
</dbReference>
<dbReference type="InterPro" id="IPR036365">
    <property type="entry name" value="PGBD-like_sf"/>
</dbReference>
<dbReference type="InterPro" id="IPR036366">
    <property type="entry name" value="PGBDSf"/>
</dbReference>
<dbReference type="SUPFAM" id="SSF52129">
    <property type="entry name" value="Caspase-like"/>
    <property type="match status" value="1"/>
</dbReference>
<dbReference type="InterPro" id="IPR011600">
    <property type="entry name" value="Pept_C14_caspase"/>
</dbReference>
<protein>
    <submittedName>
        <fullName evidence="3">Peptidoglycan binding domain-containing protein</fullName>
    </submittedName>
</protein>
<dbReference type="PANTHER" id="PTHR48104">
    <property type="entry name" value="METACASPASE-4"/>
    <property type="match status" value="1"/>
</dbReference>
<dbReference type="Gene3D" id="1.10.101.10">
    <property type="entry name" value="PGBD-like superfamily/PGBD"/>
    <property type="match status" value="1"/>
</dbReference>
<dbReference type="SUPFAM" id="SSF47090">
    <property type="entry name" value="PGBD-like"/>
    <property type="match status" value="1"/>
</dbReference>
<reference evidence="3" key="1">
    <citation type="journal article" date="2021" name="Microb. Physiol.">
        <title>Proteogenomic Insights into the Physiology of Marine, Sulfate-Reducing, Filamentous Desulfonema limicola and Desulfonema magnum.</title>
        <authorList>
            <person name="Schnaars V."/>
            <person name="Wohlbrand L."/>
            <person name="Scheve S."/>
            <person name="Hinrichs C."/>
            <person name="Reinhardt R."/>
            <person name="Rabus R."/>
        </authorList>
    </citation>
    <scope>NUCLEOTIDE SEQUENCE</scope>
    <source>
        <strain evidence="3">5ac10</strain>
    </source>
</reference>
<accession>A0A975GIC3</accession>
<dbReference type="Proteomes" id="UP000663720">
    <property type="component" value="Chromosome"/>
</dbReference>